<evidence type="ECO:0000259" key="6">
    <source>
        <dbReference type="PROSITE" id="PS50887"/>
    </source>
</evidence>
<protein>
    <recommendedName>
        <fullName evidence="9">Regulatory protein (GGDEF and EAL domains)</fullName>
    </recommendedName>
</protein>
<dbReference type="EMBL" id="BMOB01000002">
    <property type="protein sequence ID" value="GGI81689.1"/>
    <property type="molecule type" value="Genomic_DNA"/>
</dbReference>
<dbReference type="InterPro" id="IPR000014">
    <property type="entry name" value="PAS"/>
</dbReference>
<feature type="domain" description="Response regulatory" evidence="2">
    <location>
        <begin position="6"/>
        <end position="122"/>
    </location>
</feature>
<evidence type="ECO:0008006" key="9">
    <source>
        <dbReference type="Google" id="ProtNLM"/>
    </source>
</evidence>
<dbReference type="Pfam" id="PF08447">
    <property type="entry name" value="PAS_3"/>
    <property type="match status" value="1"/>
</dbReference>
<dbReference type="SUPFAM" id="SSF52172">
    <property type="entry name" value="CheY-like"/>
    <property type="match status" value="1"/>
</dbReference>
<dbReference type="PROSITE" id="PS50883">
    <property type="entry name" value="EAL"/>
    <property type="match status" value="1"/>
</dbReference>
<keyword evidence="1" id="KW-0597">Phosphoprotein</keyword>
<dbReference type="PROSITE" id="PS50887">
    <property type="entry name" value="GGDEF"/>
    <property type="match status" value="1"/>
</dbReference>
<dbReference type="Gene3D" id="3.30.70.270">
    <property type="match status" value="1"/>
</dbReference>
<dbReference type="Gene3D" id="3.30.450.20">
    <property type="entry name" value="PAS domain"/>
    <property type="match status" value="1"/>
</dbReference>
<dbReference type="RefSeq" id="WP_131775716.1">
    <property type="nucleotide sequence ID" value="NZ_BMOB01000002.1"/>
</dbReference>
<dbReference type="PROSITE" id="PS50113">
    <property type="entry name" value="PAC"/>
    <property type="match status" value="1"/>
</dbReference>
<dbReference type="Pfam" id="PF00990">
    <property type="entry name" value="GGDEF"/>
    <property type="match status" value="1"/>
</dbReference>
<feature type="domain" description="EAL" evidence="5">
    <location>
        <begin position="434"/>
        <end position="694"/>
    </location>
</feature>
<dbReference type="CDD" id="cd01949">
    <property type="entry name" value="GGDEF"/>
    <property type="match status" value="1"/>
</dbReference>
<dbReference type="AlphaFoldDB" id="A0A917JQP4"/>
<dbReference type="Pfam" id="PF00072">
    <property type="entry name" value="Response_reg"/>
    <property type="match status" value="1"/>
</dbReference>
<accession>A0A917JQP4</accession>
<dbReference type="InterPro" id="IPR035919">
    <property type="entry name" value="EAL_sf"/>
</dbReference>
<dbReference type="Gene3D" id="3.20.20.450">
    <property type="entry name" value="EAL domain"/>
    <property type="match status" value="1"/>
</dbReference>
<evidence type="ECO:0000313" key="8">
    <source>
        <dbReference type="Proteomes" id="UP000630149"/>
    </source>
</evidence>
<feature type="modified residue" description="4-aspartylphosphate" evidence="1">
    <location>
        <position position="57"/>
    </location>
</feature>
<dbReference type="CDD" id="cd00156">
    <property type="entry name" value="REC"/>
    <property type="match status" value="1"/>
</dbReference>
<evidence type="ECO:0000259" key="4">
    <source>
        <dbReference type="PROSITE" id="PS50113"/>
    </source>
</evidence>
<dbReference type="SMART" id="SM00267">
    <property type="entry name" value="GGDEF"/>
    <property type="match status" value="1"/>
</dbReference>
<dbReference type="Pfam" id="PF00563">
    <property type="entry name" value="EAL"/>
    <property type="match status" value="1"/>
</dbReference>
<dbReference type="OrthoDB" id="8553030at2"/>
<dbReference type="SUPFAM" id="SSF141868">
    <property type="entry name" value="EAL domain-like"/>
    <property type="match status" value="1"/>
</dbReference>
<evidence type="ECO:0000259" key="3">
    <source>
        <dbReference type="PROSITE" id="PS50112"/>
    </source>
</evidence>
<dbReference type="InterPro" id="IPR029787">
    <property type="entry name" value="Nucleotide_cyclase"/>
</dbReference>
<dbReference type="GO" id="GO:0000160">
    <property type="term" value="P:phosphorelay signal transduction system"/>
    <property type="evidence" value="ECO:0007669"/>
    <property type="project" value="InterPro"/>
</dbReference>
<dbReference type="PANTHER" id="PTHR44757">
    <property type="entry name" value="DIGUANYLATE CYCLASE DGCP"/>
    <property type="match status" value="1"/>
</dbReference>
<gene>
    <name evidence="7" type="ORF">GCM10007966_07750</name>
</gene>
<dbReference type="NCBIfam" id="TIGR00254">
    <property type="entry name" value="GGDEF"/>
    <property type="match status" value="1"/>
</dbReference>
<dbReference type="NCBIfam" id="TIGR00229">
    <property type="entry name" value="sensory_box"/>
    <property type="match status" value="1"/>
</dbReference>
<dbReference type="InterPro" id="IPR011006">
    <property type="entry name" value="CheY-like_superfamily"/>
</dbReference>
<proteinExistence type="predicted"/>
<dbReference type="PROSITE" id="PS50112">
    <property type="entry name" value="PAS"/>
    <property type="match status" value="1"/>
</dbReference>
<dbReference type="PROSITE" id="PS50110">
    <property type="entry name" value="RESPONSE_REGULATORY"/>
    <property type="match status" value="1"/>
</dbReference>
<dbReference type="InterPro" id="IPR001789">
    <property type="entry name" value="Sig_transdc_resp-reg_receiver"/>
</dbReference>
<organism evidence="7 8">
    <name type="scientific">Legionella impletisoli</name>
    <dbReference type="NCBI Taxonomy" id="343510"/>
    <lineage>
        <taxon>Bacteria</taxon>
        <taxon>Pseudomonadati</taxon>
        <taxon>Pseudomonadota</taxon>
        <taxon>Gammaproteobacteria</taxon>
        <taxon>Legionellales</taxon>
        <taxon>Legionellaceae</taxon>
        <taxon>Legionella</taxon>
    </lineage>
</organism>
<dbReference type="InterPro" id="IPR000700">
    <property type="entry name" value="PAS-assoc_C"/>
</dbReference>
<reference evidence="7" key="2">
    <citation type="submission" date="2020-09" db="EMBL/GenBank/DDBJ databases">
        <authorList>
            <person name="Sun Q."/>
            <person name="Ohkuma M."/>
        </authorList>
    </citation>
    <scope>NUCLEOTIDE SEQUENCE</scope>
    <source>
        <strain evidence="7">JCM 13919</strain>
    </source>
</reference>
<sequence>MKQHYHILHLEDDPNDAELVQAALKANGFTATTRVVSNKKSFCEALKEQVFDVVLIDCSIPYFNGLLALDVLKELNHETPAVIVSGMVGDEQAVKYIKHGAVDYVLKDNLIRLPSTIERAIQEYHAHEKIQEKELIQQALVNSTHAGLFKCDMNGNGLYINRQLSQITGFSEDALLGQGWTRCIHSEDKDYILRSLEHNLKKGESFQLECRIRTALDEVLWVRVFCEPEKKGEKLTGYFGTLIDITEFKKMQQKLEDVARVDFLTGLPNRLAAHKTLTTLLEKQKRHILKAVTVLYMDLDNFKKINDTLGHHTGDLLLQQAGRRFQEILRDTDFVARVGGDEFIILLEDCLDVYKVKHFAERVLSSFQTPFLINDEECITTISIGIIHIDEEKNALSAIDALKYSDQAMYRAKAQGRNRAEFYTKELNERIQRIVEVEYDIRQALKDNQFSLVYQPQFDVKANKIIGCEALIRWTHPEKGSISPDSFIPIAEDANLINPITEWVADTALEQLAQWIRADHHFFKQKKFLSINLSAMQLDSRVANRLITQLKAKLTHHAIEPELLVLEVTETAVMSNIDMASKVLSKFNEIGFLVSMDDFGTGYTSLSHLKSLPLSILKIDKSFVHDLETPSSQAITRSIISVSHALNLQVIAEGVETRAQADYLKKNGCIYMQGYYFAKPMPAEEFETFVNSYNARG</sequence>
<comment type="caution">
    <text evidence="7">The sequence shown here is derived from an EMBL/GenBank/DDBJ whole genome shotgun (WGS) entry which is preliminary data.</text>
</comment>
<dbReference type="SUPFAM" id="SSF55073">
    <property type="entry name" value="Nucleotide cyclase"/>
    <property type="match status" value="1"/>
</dbReference>
<dbReference type="InterPro" id="IPR013655">
    <property type="entry name" value="PAS_fold_3"/>
</dbReference>
<dbReference type="SUPFAM" id="SSF55785">
    <property type="entry name" value="PYP-like sensor domain (PAS domain)"/>
    <property type="match status" value="1"/>
</dbReference>
<evidence type="ECO:0000259" key="2">
    <source>
        <dbReference type="PROSITE" id="PS50110"/>
    </source>
</evidence>
<evidence type="ECO:0000256" key="1">
    <source>
        <dbReference type="PROSITE-ProRule" id="PRU00169"/>
    </source>
</evidence>
<dbReference type="CDD" id="cd01948">
    <property type="entry name" value="EAL"/>
    <property type="match status" value="1"/>
</dbReference>
<evidence type="ECO:0000313" key="7">
    <source>
        <dbReference type="EMBL" id="GGI81689.1"/>
    </source>
</evidence>
<dbReference type="Gene3D" id="3.40.50.2300">
    <property type="match status" value="1"/>
</dbReference>
<dbReference type="Proteomes" id="UP000630149">
    <property type="component" value="Unassembled WGS sequence"/>
</dbReference>
<name>A0A917JQP4_9GAMM</name>
<dbReference type="InterPro" id="IPR000160">
    <property type="entry name" value="GGDEF_dom"/>
</dbReference>
<dbReference type="SMART" id="SM00091">
    <property type="entry name" value="PAS"/>
    <property type="match status" value="1"/>
</dbReference>
<dbReference type="SMART" id="SM00448">
    <property type="entry name" value="REC"/>
    <property type="match status" value="1"/>
</dbReference>
<dbReference type="PANTHER" id="PTHR44757:SF2">
    <property type="entry name" value="BIOFILM ARCHITECTURE MAINTENANCE PROTEIN MBAA"/>
    <property type="match status" value="1"/>
</dbReference>
<dbReference type="SMART" id="SM00052">
    <property type="entry name" value="EAL"/>
    <property type="match status" value="1"/>
</dbReference>
<dbReference type="InterPro" id="IPR035965">
    <property type="entry name" value="PAS-like_dom_sf"/>
</dbReference>
<dbReference type="InterPro" id="IPR001633">
    <property type="entry name" value="EAL_dom"/>
</dbReference>
<reference evidence="7" key="1">
    <citation type="journal article" date="2014" name="Int. J. Syst. Evol. Microbiol.">
        <title>Complete genome sequence of Corynebacterium casei LMG S-19264T (=DSM 44701T), isolated from a smear-ripened cheese.</title>
        <authorList>
            <consortium name="US DOE Joint Genome Institute (JGI-PGF)"/>
            <person name="Walter F."/>
            <person name="Albersmeier A."/>
            <person name="Kalinowski J."/>
            <person name="Ruckert C."/>
        </authorList>
    </citation>
    <scope>NUCLEOTIDE SEQUENCE</scope>
    <source>
        <strain evidence="7">JCM 13919</strain>
    </source>
</reference>
<evidence type="ECO:0000259" key="5">
    <source>
        <dbReference type="PROSITE" id="PS50883"/>
    </source>
</evidence>
<dbReference type="InterPro" id="IPR052155">
    <property type="entry name" value="Biofilm_reg_signaling"/>
</dbReference>
<feature type="domain" description="PAC" evidence="4">
    <location>
        <begin position="206"/>
        <end position="257"/>
    </location>
</feature>
<dbReference type="InterPro" id="IPR043128">
    <property type="entry name" value="Rev_trsase/Diguanyl_cyclase"/>
</dbReference>
<feature type="domain" description="GGDEF" evidence="6">
    <location>
        <begin position="290"/>
        <end position="425"/>
    </location>
</feature>
<dbReference type="CDD" id="cd00130">
    <property type="entry name" value="PAS"/>
    <property type="match status" value="1"/>
</dbReference>
<feature type="domain" description="PAS" evidence="3">
    <location>
        <begin position="132"/>
        <end position="203"/>
    </location>
</feature>
<keyword evidence="8" id="KW-1185">Reference proteome</keyword>